<dbReference type="GO" id="GO:0008218">
    <property type="term" value="P:bioluminescence"/>
    <property type="evidence" value="ECO:0007669"/>
    <property type="project" value="UniProtKB-KW"/>
</dbReference>
<name>A0A6G7QPQ8_9CNID</name>
<dbReference type="PRINTS" id="PR01229">
    <property type="entry name" value="GFLUORESCENT"/>
</dbReference>
<evidence type="ECO:0000256" key="3">
    <source>
        <dbReference type="ARBA" id="ARBA00023223"/>
    </source>
</evidence>
<comment type="similarity">
    <text evidence="1">Belongs to the GFP family.</text>
</comment>
<sequence>MENVRRKTGIQTEMKTKLHMDGMVNGHSFEIKGEGKGSPYEGVQTMKLKVTKGAPLPFSIDILLPQCMYGSKPFIKYPENIPDYLKLSFPEGITWERTMTFEDGAVCDVSNDSRLVGNCFIYTVKFQGVNFPLDGPVMQKKTRGWEPSTEVLYECDGWMRGLVDIALKLENGGHYMCNFKTTYKSKKGLEVPPYHFVDHKLDLLSHNTDGATFEEFEQGEIAHAHLSKLA</sequence>
<evidence type="ECO:0000256" key="2">
    <source>
        <dbReference type="ARBA" id="ARBA00022991"/>
    </source>
</evidence>
<proteinExistence type="inferred from homology"/>
<dbReference type="InterPro" id="IPR011584">
    <property type="entry name" value="GFP-related"/>
</dbReference>
<keyword evidence="2" id="KW-0157">Chromophore</keyword>
<reference evidence="5" key="1">
    <citation type="submission" date="2015-09" db="EMBL/GenBank/DDBJ databases">
        <title>Two new coral fluorescent proteins of distinct colors for sharp visualization of cell-cycle progression.</title>
        <authorList>
            <person name="Ando R."/>
            <person name="Sawano-Sakaue A."/>
            <person name="Shoda K."/>
            <person name="Miyawaki A."/>
        </authorList>
    </citation>
    <scope>NUCLEOTIDE SEQUENCE</scope>
</reference>
<accession>A0A6G7QPQ8</accession>
<dbReference type="Gene3D" id="2.40.155.10">
    <property type="entry name" value="Green fluorescent protein"/>
    <property type="match status" value="1"/>
</dbReference>
<organism evidence="5">
    <name type="scientific">Montipora monasteriata</name>
    <dbReference type="NCBI Taxonomy" id="1150133"/>
    <lineage>
        <taxon>Eukaryota</taxon>
        <taxon>Metazoa</taxon>
        <taxon>Cnidaria</taxon>
        <taxon>Anthozoa</taxon>
        <taxon>Hexacorallia</taxon>
        <taxon>Scleractinia</taxon>
        <taxon>Astrocoeniina</taxon>
        <taxon>Acroporidae</taxon>
        <taxon>Montipora</taxon>
    </lineage>
</organism>
<dbReference type="InterPro" id="IPR009017">
    <property type="entry name" value="GFP"/>
</dbReference>
<evidence type="ECO:0000256" key="4">
    <source>
        <dbReference type="ARBA" id="ARBA00023262"/>
    </source>
</evidence>
<protein>
    <submittedName>
        <fullName evidence="5">Fluorescent Protein</fullName>
    </submittedName>
</protein>
<evidence type="ECO:0000256" key="1">
    <source>
        <dbReference type="ARBA" id="ARBA00008949"/>
    </source>
</evidence>
<dbReference type="GO" id="GO:0006091">
    <property type="term" value="P:generation of precursor metabolites and energy"/>
    <property type="evidence" value="ECO:0007669"/>
    <property type="project" value="InterPro"/>
</dbReference>
<gene>
    <name evidence="5" type="primary">AzaleaB5</name>
</gene>
<dbReference type="Gene3D" id="3.30.1300.40">
    <property type="match status" value="1"/>
</dbReference>
<dbReference type="AlphaFoldDB" id="A0A6G7QPQ8"/>
<dbReference type="InterPro" id="IPR000786">
    <property type="entry name" value="Green_fluorescent_prot"/>
</dbReference>
<keyword evidence="3" id="KW-0455">Luminescence</keyword>
<dbReference type="SMR" id="A0A6G7QPQ8"/>
<dbReference type="Pfam" id="PF01353">
    <property type="entry name" value="GFP"/>
    <property type="match status" value="1"/>
</dbReference>
<dbReference type="SUPFAM" id="SSF54511">
    <property type="entry name" value="GFP-like"/>
    <property type="match status" value="1"/>
</dbReference>
<evidence type="ECO:0000313" key="5">
    <source>
        <dbReference type="EMBL" id="BBC08819.1"/>
    </source>
</evidence>
<keyword evidence="4" id="KW-0599">Photoprotein</keyword>
<dbReference type="EMBL" id="LC085679">
    <property type="protein sequence ID" value="BBC08819.1"/>
    <property type="molecule type" value="Genomic_DNA"/>
</dbReference>